<evidence type="ECO:0000256" key="16">
    <source>
        <dbReference type="ARBA" id="ARBA00023316"/>
    </source>
</evidence>
<dbReference type="EMBL" id="FNBU01000001">
    <property type="protein sequence ID" value="SDF00786.1"/>
    <property type="molecule type" value="Genomic_DNA"/>
</dbReference>
<dbReference type="GO" id="GO:0005737">
    <property type="term" value="C:cytoplasm"/>
    <property type="evidence" value="ECO:0007669"/>
    <property type="project" value="UniProtKB-SubCell"/>
</dbReference>
<feature type="binding site" evidence="20">
    <location>
        <position position="73"/>
    </location>
    <ligand>
        <name>UDP-N-acetyl-alpha-D-glucosamine</name>
        <dbReference type="ChEBI" id="CHEBI:57705"/>
    </ligand>
</feature>
<dbReference type="Proteomes" id="UP000243333">
    <property type="component" value="Unassembled WGS sequence"/>
</dbReference>
<feature type="binding site" evidence="20">
    <location>
        <position position="23"/>
    </location>
    <ligand>
        <name>UDP-N-acetyl-alpha-D-glucosamine</name>
        <dbReference type="ChEBI" id="CHEBI:57705"/>
    </ligand>
</feature>
<evidence type="ECO:0000256" key="11">
    <source>
        <dbReference type="ARBA" id="ARBA00022842"/>
    </source>
</evidence>
<feature type="binding site" evidence="20">
    <location>
        <position position="170"/>
    </location>
    <ligand>
        <name>UDP-N-acetyl-alpha-D-glucosamine</name>
        <dbReference type="ChEBI" id="CHEBI:57705"/>
    </ligand>
</feature>
<dbReference type="CDD" id="cd03353">
    <property type="entry name" value="LbH_GlmU_C"/>
    <property type="match status" value="1"/>
</dbReference>
<evidence type="ECO:0000259" key="21">
    <source>
        <dbReference type="Pfam" id="PF00483"/>
    </source>
</evidence>
<sequence>MSELAALVLAAGKGTRMKSALPKVLHKVGGKPMVQHVLDAARQAGATRNIVVIGFGAEAVAAELEGQAEFVVQAEQLGTGHAVMQAESKLADFQGTVLVLCGDTPLLEGEMLKGLVAQHRAQRAAATVLTAHMPDPTGYGRVIRSADGQVLKIVEQKDASSAEQAVNEVNTGIYCFEGPALFRALRRVRRDNAQGEYYLTDVIGILVNEGAKVWALPAADYQATLGINSRLQLAEAERIIRRRKLTALMESGVTIMDPASTFIDAEVQIAPDTVIYPFTWLEGRTMIGQGCVIGPSTRIQDTTVGDNATIHFTYAHECQIGDDVTVGPYVHLRPGTVLARGVKIGNFVEVKNSQIGENSKIPHLSYIGDTDMGARVNIGSGTITVNYDGKQKYRTIIEDDAFIGCNTNLVAPVTVGLGAYVAAGSTITKNVPPSALGVARARQTNIEGWADKHRKK</sequence>
<dbReference type="CDD" id="cd02540">
    <property type="entry name" value="GT2_GlmU_N_bac"/>
    <property type="match status" value="1"/>
</dbReference>
<dbReference type="RefSeq" id="WP_093687078.1">
    <property type="nucleotide sequence ID" value="NZ_FNBU01000001.1"/>
</dbReference>
<feature type="binding site" evidence="20">
    <location>
        <position position="377"/>
    </location>
    <ligand>
        <name>UDP-N-acetyl-alpha-D-glucosamine</name>
        <dbReference type="ChEBI" id="CHEBI:57705"/>
    </ligand>
</feature>
<feature type="binding site" evidence="20">
    <location>
        <position position="228"/>
    </location>
    <ligand>
        <name>Mg(2+)</name>
        <dbReference type="ChEBI" id="CHEBI:18420"/>
    </ligand>
</feature>
<dbReference type="EC" id="2.3.1.157" evidence="20"/>
<dbReference type="EC" id="2.7.7.23" evidence="20"/>
<dbReference type="NCBIfam" id="TIGR01173">
    <property type="entry name" value="glmU"/>
    <property type="match status" value="1"/>
</dbReference>
<protein>
    <recommendedName>
        <fullName evidence="20">Bifunctional protein GlmU</fullName>
    </recommendedName>
    <domain>
        <recommendedName>
            <fullName evidence="20">UDP-N-acetylglucosamine pyrophosphorylase</fullName>
            <ecNumber evidence="20">2.7.7.23</ecNumber>
        </recommendedName>
        <alternativeName>
            <fullName evidence="20">N-acetylglucosamine-1-phosphate uridyltransferase</fullName>
        </alternativeName>
    </domain>
    <domain>
        <recommendedName>
            <fullName evidence="20">Glucosamine-1-phosphate N-acetyltransferase</fullName>
            <ecNumber evidence="20">2.3.1.157</ecNumber>
        </recommendedName>
    </domain>
</protein>
<comment type="pathway">
    <text evidence="20">Bacterial outer membrane biogenesis; LPS lipid A biosynthesis.</text>
</comment>
<dbReference type="PANTHER" id="PTHR43584:SF3">
    <property type="entry name" value="BIFUNCTIONAL PROTEIN GLMU"/>
    <property type="match status" value="1"/>
</dbReference>
<dbReference type="HAMAP" id="MF_01631">
    <property type="entry name" value="GlmU"/>
    <property type="match status" value="1"/>
</dbReference>
<evidence type="ECO:0000256" key="1">
    <source>
        <dbReference type="ARBA" id="ARBA00004496"/>
    </source>
</evidence>
<evidence type="ECO:0000256" key="20">
    <source>
        <dbReference type="HAMAP-Rule" id="MF_01631"/>
    </source>
</evidence>
<evidence type="ECO:0000256" key="8">
    <source>
        <dbReference type="ARBA" id="ARBA00022695"/>
    </source>
</evidence>
<name>A0A1G7HKD2_9FIRM</name>
<proteinExistence type="inferred from homology"/>
<dbReference type="NCBIfam" id="NF010934">
    <property type="entry name" value="PRK14354.1"/>
    <property type="match status" value="1"/>
</dbReference>
<dbReference type="PROSITE" id="PS00101">
    <property type="entry name" value="HEXAPEP_TRANSFERASES"/>
    <property type="match status" value="1"/>
</dbReference>
<gene>
    <name evidence="20" type="primary">glmU</name>
    <name evidence="22" type="ORF">SAMN05660235_00107</name>
</gene>
<dbReference type="SUPFAM" id="SSF53448">
    <property type="entry name" value="Nucleotide-diphospho-sugar transferases"/>
    <property type="match status" value="1"/>
</dbReference>
<dbReference type="GO" id="GO:0071555">
    <property type="term" value="P:cell wall organization"/>
    <property type="evidence" value="ECO:0007669"/>
    <property type="project" value="UniProtKB-KW"/>
</dbReference>
<comment type="catalytic activity">
    <reaction evidence="17 20">
        <text>alpha-D-glucosamine 1-phosphate + acetyl-CoA = N-acetyl-alpha-D-glucosamine 1-phosphate + CoA + H(+)</text>
        <dbReference type="Rhea" id="RHEA:13725"/>
        <dbReference type="ChEBI" id="CHEBI:15378"/>
        <dbReference type="ChEBI" id="CHEBI:57287"/>
        <dbReference type="ChEBI" id="CHEBI:57288"/>
        <dbReference type="ChEBI" id="CHEBI:57776"/>
        <dbReference type="ChEBI" id="CHEBI:58516"/>
        <dbReference type="EC" id="2.3.1.157"/>
    </reaction>
</comment>
<evidence type="ECO:0000313" key="22">
    <source>
        <dbReference type="EMBL" id="SDF00786.1"/>
    </source>
</evidence>
<dbReference type="InterPro" id="IPR005882">
    <property type="entry name" value="Bifunctional_GlmU"/>
</dbReference>
<feature type="binding site" evidence="20">
    <location>
        <position position="351"/>
    </location>
    <ligand>
        <name>UDP-N-acetyl-alpha-D-glucosamine</name>
        <dbReference type="ChEBI" id="CHEBI:57705"/>
    </ligand>
</feature>
<evidence type="ECO:0000256" key="12">
    <source>
        <dbReference type="ARBA" id="ARBA00022960"/>
    </source>
</evidence>
<comment type="subcellular location">
    <subcellularLocation>
        <location evidence="1 20">Cytoplasm</location>
    </subcellularLocation>
</comment>
<dbReference type="GO" id="GO:0000902">
    <property type="term" value="P:cell morphogenesis"/>
    <property type="evidence" value="ECO:0007669"/>
    <property type="project" value="UniProtKB-UniRule"/>
</dbReference>
<feature type="region of interest" description="Pyrophosphorylase" evidence="20">
    <location>
        <begin position="1"/>
        <end position="230"/>
    </location>
</feature>
<feature type="binding site" evidence="20">
    <location>
        <begin position="9"/>
        <end position="12"/>
    </location>
    <ligand>
        <name>UDP-N-acetyl-alpha-D-glucosamine</name>
        <dbReference type="ChEBI" id="CHEBI:57705"/>
    </ligand>
</feature>
<dbReference type="GO" id="GO:0006048">
    <property type="term" value="P:UDP-N-acetylglucosamine biosynthetic process"/>
    <property type="evidence" value="ECO:0007669"/>
    <property type="project" value="UniProtKB-UniPathway"/>
</dbReference>
<feature type="binding site" evidence="20">
    <location>
        <position position="440"/>
    </location>
    <ligand>
        <name>acetyl-CoA</name>
        <dbReference type="ChEBI" id="CHEBI:57288"/>
    </ligand>
</feature>
<evidence type="ECO:0000313" key="23">
    <source>
        <dbReference type="Proteomes" id="UP000243333"/>
    </source>
</evidence>
<comment type="function">
    <text evidence="19 20">Catalyzes the last two sequential reactions in the de novo biosynthetic pathway for UDP-N-acetylglucosamine (UDP-GlcNAc). The C-terminal domain catalyzes the transfer of acetyl group from acetyl coenzyme A to glucosamine-1-phosphate (GlcN-1-P) to produce N-acetylglucosamine-1-phosphate (GlcNAc-1-P), which is converted into UDP-GlcNAc by the transfer of uridine 5-monophosphate (from uridine 5-triphosphate), a reaction catalyzed by the N-terminal domain.</text>
</comment>
<keyword evidence="12 20" id="KW-0133">Cell shape</keyword>
<reference evidence="23" key="1">
    <citation type="submission" date="2016-10" db="EMBL/GenBank/DDBJ databases">
        <authorList>
            <person name="Varghese N."/>
            <person name="Submissions S."/>
        </authorList>
    </citation>
    <scope>NUCLEOTIDE SEQUENCE [LARGE SCALE GENOMIC DNA]</scope>
    <source>
        <strain evidence="23">DSM 23256</strain>
    </source>
</reference>
<keyword evidence="8 20" id="KW-0548">Nucleotidyltransferase</keyword>
<dbReference type="Pfam" id="PF14602">
    <property type="entry name" value="Hexapep_2"/>
    <property type="match status" value="1"/>
</dbReference>
<dbReference type="InterPro" id="IPR050065">
    <property type="entry name" value="GlmU-like"/>
</dbReference>
<dbReference type="UniPathway" id="UPA00113">
    <property type="reaction ID" value="UER00532"/>
</dbReference>
<dbReference type="AlphaFoldDB" id="A0A1G7HKD2"/>
<comment type="pathway">
    <text evidence="2 20">Nucleotide-sugar biosynthesis; UDP-N-acetyl-alpha-D-glucosamine biosynthesis; N-acetyl-alpha-D-glucosamine 1-phosphate from alpha-D-glucosamine 6-phosphate (route II): step 2/2.</text>
</comment>
<dbReference type="UniPathway" id="UPA00973"/>
<keyword evidence="15 20" id="KW-0012">Acyltransferase</keyword>
<keyword evidence="9 20" id="KW-0479">Metal-binding</keyword>
<feature type="region of interest" description="Linker" evidence="20">
    <location>
        <begin position="231"/>
        <end position="251"/>
    </location>
</feature>
<comment type="catalytic activity">
    <reaction evidence="18 20">
        <text>N-acetyl-alpha-D-glucosamine 1-phosphate + UTP + H(+) = UDP-N-acetyl-alpha-D-glucosamine + diphosphate</text>
        <dbReference type="Rhea" id="RHEA:13509"/>
        <dbReference type="ChEBI" id="CHEBI:15378"/>
        <dbReference type="ChEBI" id="CHEBI:33019"/>
        <dbReference type="ChEBI" id="CHEBI:46398"/>
        <dbReference type="ChEBI" id="CHEBI:57705"/>
        <dbReference type="ChEBI" id="CHEBI:57776"/>
        <dbReference type="EC" id="2.7.7.23"/>
    </reaction>
</comment>
<feature type="domain" description="Nucleotidyl transferase" evidence="21">
    <location>
        <begin position="6"/>
        <end position="217"/>
    </location>
</feature>
<dbReference type="Gene3D" id="2.160.10.10">
    <property type="entry name" value="Hexapeptide repeat proteins"/>
    <property type="match status" value="1"/>
</dbReference>
<evidence type="ECO:0000256" key="15">
    <source>
        <dbReference type="ARBA" id="ARBA00023315"/>
    </source>
</evidence>
<dbReference type="STRING" id="1123285.SAMN05660235_00107"/>
<keyword evidence="23" id="KW-1185">Reference proteome</keyword>
<comment type="similarity">
    <text evidence="5 20">In the N-terminal section; belongs to the N-acetylglucosamine-1-phosphate uridyltransferase family.</text>
</comment>
<evidence type="ECO:0000256" key="19">
    <source>
        <dbReference type="ARBA" id="ARBA00049628"/>
    </source>
</evidence>
<feature type="binding site" evidence="20">
    <location>
        <position position="103"/>
    </location>
    <ligand>
        <name>Mg(2+)</name>
        <dbReference type="ChEBI" id="CHEBI:18420"/>
    </ligand>
</feature>
<dbReference type="GO" id="GO:0000287">
    <property type="term" value="F:magnesium ion binding"/>
    <property type="evidence" value="ECO:0007669"/>
    <property type="project" value="UniProtKB-UniRule"/>
</dbReference>
<comment type="pathway">
    <text evidence="3 20">Nucleotide-sugar biosynthesis; UDP-N-acetyl-alpha-D-glucosamine biosynthesis; UDP-N-acetyl-alpha-D-glucosamine from N-acetyl-alpha-D-glucosamine 1-phosphate: step 1/1.</text>
</comment>
<evidence type="ECO:0000256" key="13">
    <source>
        <dbReference type="ARBA" id="ARBA00022984"/>
    </source>
</evidence>
<feature type="binding site" evidence="20">
    <location>
        <position position="423"/>
    </location>
    <ligand>
        <name>acetyl-CoA</name>
        <dbReference type="ChEBI" id="CHEBI:57288"/>
    </ligand>
</feature>
<evidence type="ECO:0000256" key="6">
    <source>
        <dbReference type="ARBA" id="ARBA00022490"/>
    </source>
</evidence>
<evidence type="ECO:0000256" key="14">
    <source>
        <dbReference type="ARBA" id="ARBA00023268"/>
    </source>
</evidence>
<feature type="binding site" evidence="20">
    <location>
        <position position="155"/>
    </location>
    <ligand>
        <name>UDP-N-acetyl-alpha-D-glucosamine</name>
        <dbReference type="ChEBI" id="CHEBI:57705"/>
    </ligand>
</feature>
<keyword evidence="16 20" id="KW-0961">Cell wall biogenesis/degradation</keyword>
<evidence type="ECO:0000256" key="10">
    <source>
        <dbReference type="ARBA" id="ARBA00022737"/>
    </source>
</evidence>
<dbReference type="Pfam" id="PF00483">
    <property type="entry name" value="NTP_transferase"/>
    <property type="match status" value="1"/>
</dbReference>
<feature type="active site" description="Proton acceptor" evidence="20">
    <location>
        <position position="363"/>
    </location>
</feature>
<comment type="caution">
    <text evidence="20">Lacks conserved residue(s) required for the propagation of feature annotation.</text>
</comment>
<dbReference type="GO" id="GO:0003977">
    <property type="term" value="F:UDP-N-acetylglucosamine diphosphorylase activity"/>
    <property type="evidence" value="ECO:0007669"/>
    <property type="project" value="UniProtKB-UniRule"/>
</dbReference>
<evidence type="ECO:0000256" key="3">
    <source>
        <dbReference type="ARBA" id="ARBA00005208"/>
    </source>
</evidence>
<dbReference type="InterPro" id="IPR018357">
    <property type="entry name" value="Hexapep_transf_CS"/>
</dbReference>
<dbReference type="InterPro" id="IPR005835">
    <property type="entry name" value="NTP_transferase_dom"/>
</dbReference>
<dbReference type="InterPro" id="IPR038009">
    <property type="entry name" value="GlmU_C_LbH"/>
</dbReference>
<keyword evidence="10 20" id="KW-0677">Repeat</keyword>
<comment type="subunit">
    <text evidence="20">Homotrimer.</text>
</comment>
<organism evidence="22 23">
    <name type="scientific">Sporolituus thermophilus DSM 23256</name>
    <dbReference type="NCBI Taxonomy" id="1123285"/>
    <lineage>
        <taxon>Bacteria</taxon>
        <taxon>Bacillati</taxon>
        <taxon>Bacillota</taxon>
        <taxon>Negativicutes</taxon>
        <taxon>Selenomonadales</taxon>
        <taxon>Sporomusaceae</taxon>
        <taxon>Sporolituus</taxon>
    </lineage>
</organism>
<dbReference type="GO" id="GO:0008360">
    <property type="term" value="P:regulation of cell shape"/>
    <property type="evidence" value="ECO:0007669"/>
    <property type="project" value="UniProtKB-KW"/>
</dbReference>
<feature type="binding site" evidence="20">
    <location>
        <begin position="386"/>
        <end position="387"/>
    </location>
    <ligand>
        <name>acetyl-CoA</name>
        <dbReference type="ChEBI" id="CHEBI:57288"/>
    </ligand>
</feature>
<feature type="binding site" evidence="20">
    <location>
        <position position="140"/>
    </location>
    <ligand>
        <name>UDP-N-acetyl-alpha-D-glucosamine</name>
        <dbReference type="ChEBI" id="CHEBI:57705"/>
    </ligand>
</feature>
<keyword evidence="6 20" id="KW-0963">Cytoplasm</keyword>
<dbReference type="PANTHER" id="PTHR43584">
    <property type="entry name" value="NUCLEOTIDYL TRANSFERASE"/>
    <property type="match status" value="1"/>
</dbReference>
<dbReference type="GO" id="GO:0019134">
    <property type="term" value="F:glucosamine-1-phosphate N-acetyltransferase activity"/>
    <property type="evidence" value="ECO:0007669"/>
    <property type="project" value="UniProtKB-UniRule"/>
</dbReference>
<evidence type="ECO:0000256" key="4">
    <source>
        <dbReference type="ARBA" id="ARBA00007707"/>
    </source>
</evidence>
<dbReference type="GO" id="GO:0009245">
    <property type="term" value="P:lipid A biosynthetic process"/>
    <property type="evidence" value="ECO:0007669"/>
    <property type="project" value="UniProtKB-UniRule"/>
</dbReference>
<feature type="region of interest" description="N-acetyltransferase" evidence="20">
    <location>
        <begin position="252"/>
        <end position="456"/>
    </location>
</feature>
<comment type="similarity">
    <text evidence="4 20">In the C-terminal section; belongs to the transferase hexapeptide repeat family.</text>
</comment>
<dbReference type="Pfam" id="PF00132">
    <property type="entry name" value="Hexapep"/>
    <property type="match status" value="1"/>
</dbReference>
<evidence type="ECO:0000256" key="18">
    <source>
        <dbReference type="ARBA" id="ARBA00048493"/>
    </source>
</evidence>
<feature type="binding site" evidence="20">
    <location>
        <begin position="78"/>
        <end position="79"/>
    </location>
    <ligand>
        <name>UDP-N-acetyl-alpha-D-glucosamine</name>
        <dbReference type="ChEBI" id="CHEBI:57705"/>
    </ligand>
</feature>
<dbReference type="OrthoDB" id="9775031at2"/>
<evidence type="ECO:0000256" key="2">
    <source>
        <dbReference type="ARBA" id="ARBA00005166"/>
    </source>
</evidence>
<dbReference type="SUPFAM" id="SSF51161">
    <property type="entry name" value="Trimeric LpxA-like enzymes"/>
    <property type="match status" value="1"/>
</dbReference>
<keyword evidence="14 20" id="KW-0511">Multifunctional enzyme</keyword>
<feature type="binding site" evidence="20">
    <location>
        <position position="366"/>
    </location>
    <ligand>
        <name>UDP-N-acetyl-alpha-D-glucosamine</name>
        <dbReference type="ChEBI" id="CHEBI:57705"/>
    </ligand>
</feature>
<dbReference type="Gene3D" id="3.90.550.10">
    <property type="entry name" value="Spore Coat Polysaccharide Biosynthesis Protein SpsA, Chain A"/>
    <property type="match status" value="1"/>
</dbReference>
<feature type="binding site" evidence="20">
    <location>
        <position position="333"/>
    </location>
    <ligand>
        <name>UDP-N-acetyl-alpha-D-glucosamine</name>
        <dbReference type="ChEBI" id="CHEBI:57705"/>
    </ligand>
</feature>
<evidence type="ECO:0000256" key="5">
    <source>
        <dbReference type="ARBA" id="ARBA00007947"/>
    </source>
</evidence>
<dbReference type="InterPro" id="IPR001451">
    <property type="entry name" value="Hexapep"/>
</dbReference>
<comment type="cofactor">
    <cofactor evidence="20">
        <name>Mg(2+)</name>
        <dbReference type="ChEBI" id="CHEBI:18420"/>
    </cofactor>
    <text evidence="20">Binds 1 Mg(2+) ion per subunit.</text>
</comment>
<dbReference type="InterPro" id="IPR011004">
    <property type="entry name" value="Trimer_LpxA-like_sf"/>
</dbReference>
<keyword evidence="13 20" id="KW-0573">Peptidoglycan synthesis</keyword>
<evidence type="ECO:0000256" key="7">
    <source>
        <dbReference type="ARBA" id="ARBA00022679"/>
    </source>
</evidence>
<keyword evidence="7 20" id="KW-0808">Transferase</keyword>
<evidence type="ECO:0000256" key="9">
    <source>
        <dbReference type="ARBA" id="ARBA00022723"/>
    </source>
</evidence>
<keyword evidence="11 20" id="KW-0460">Magnesium</keyword>
<evidence type="ECO:0000256" key="17">
    <source>
        <dbReference type="ARBA" id="ARBA00048247"/>
    </source>
</evidence>
<dbReference type="GO" id="GO:0009252">
    <property type="term" value="P:peptidoglycan biosynthetic process"/>
    <property type="evidence" value="ECO:0007669"/>
    <property type="project" value="UniProtKB-UniRule"/>
</dbReference>
<feature type="binding site" evidence="20">
    <location>
        <position position="228"/>
    </location>
    <ligand>
        <name>UDP-N-acetyl-alpha-D-glucosamine</name>
        <dbReference type="ChEBI" id="CHEBI:57705"/>
    </ligand>
</feature>
<dbReference type="InterPro" id="IPR029044">
    <property type="entry name" value="Nucleotide-diphossugar_trans"/>
</dbReference>
<dbReference type="GO" id="GO:0016020">
    <property type="term" value="C:membrane"/>
    <property type="evidence" value="ECO:0007669"/>
    <property type="project" value="GOC"/>
</dbReference>
<accession>A0A1G7HKD2</accession>